<keyword evidence="5" id="KW-1185">Reference proteome</keyword>
<name>A0A517P6P8_9PLAN</name>
<evidence type="ECO:0000256" key="1">
    <source>
        <dbReference type="SAM" id="MobiDB-lite"/>
    </source>
</evidence>
<dbReference type="KEGG" id="acaf:CA12_11210"/>
<keyword evidence="2" id="KW-0472">Membrane</keyword>
<dbReference type="SUPFAM" id="SSF48452">
    <property type="entry name" value="TPR-like"/>
    <property type="match status" value="1"/>
</dbReference>
<dbReference type="InterPro" id="IPR025640">
    <property type="entry name" value="GYF_2"/>
</dbReference>
<dbReference type="Proteomes" id="UP000318741">
    <property type="component" value="Chromosome"/>
</dbReference>
<feature type="domain" description="GYF" evidence="3">
    <location>
        <begin position="4"/>
        <end position="38"/>
    </location>
</feature>
<gene>
    <name evidence="4" type="ORF">CA12_11210</name>
</gene>
<feature type="compositionally biased region" description="Low complexity" evidence="1">
    <location>
        <begin position="91"/>
        <end position="104"/>
    </location>
</feature>
<evidence type="ECO:0000256" key="2">
    <source>
        <dbReference type="SAM" id="Phobius"/>
    </source>
</evidence>
<organism evidence="4 5">
    <name type="scientific">Alienimonas californiensis</name>
    <dbReference type="NCBI Taxonomy" id="2527989"/>
    <lineage>
        <taxon>Bacteria</taxon>
        <taxon>Pseudomonadati</taxon>
        <taxon>Planctomycetota</taxon>
        <taxon>Planctomycetia</taxon>
        <taxon>Planctomycetales</taxon>
        <taxon>Planctomycetaceae</taxon>
        <taxon>Alienimonas</taxon>
    </lineage>
</organism>
<feature type="transmembrane region" description="Helical" evidence="2">
    <location>
        <begin position="169"/>
        <end position="190"/>
    </location>
</feature>
<dbReference type="AlphaFoldDB" id="A0A517P6P8"/>
<feature type="transmembrane region" description="Helical" evidence="2">
    <location>
        <begin position="138"/>
        <end position="157"/>
    </location>
</feature>
<reference evidence="4 5" key="1">
    <citation type="submission" date="2019-02" db="EMBL/GenBank/DDBJ databases">
        <title>Deep-cultivation of Planctomycetes and their phenomic and genomic characterization uncovers novel biology.</title>
        <authorList>
            <person name="Wiegand S."/>
            <person name="Jogler M."/>
            <person name="Boedeker C."/>
            <person name="Pinto D."/>
            <person name="Vollmers J."/>
            <person name="Rivas-Marin E."/>
            <person name="Kohn T."/>
            <person name="Peeters S.H."/>
            <person name="Heuer A."/>
            <person name="Rast P."/>
            <person name="Oberbeckmann S."/>
            <person name="Bunk B."/>
            <person name="Jeske O."/>
            <person name="Meyerdierks A."/>
            <person name="Storesund J.E."/>
            <person name="Kallscheuer N."/>
            <person name="Luecker S."/>
            <person name="Lage O.M."/>
            <person name="Pohl T."/>
            <person name="Merkel B.J."/>
            <person name="Hornburger P."/>
            <person name="Mueller R.-W."/>
            <person name="Bruemmer F."/>
            <person name="Labrenz M."/>
            <person name="Spormann A.M."/>
            <person name="Op den Camp H."/>
            <person name="Overmann J."/>
            <person name="Amann R."/>
            <person name="Jetten M.S.M."/>
            <person name="Mascher T."/>
            <person name="Medema M.H."/>
            <person name="Devos D.P."/>
            <person name="Kaster A.-K."/>
            <person name="Ovreas L."/>
            <person name="Rohde M."/>
            <person name="Galperin M.Y."/>
            <person name="Jogler C."/>
        </authorList>
    </citation>
    <scope>NUCLEOTIDE SEQUENCE [LARGE SCALE GENOMIC DNA]</scope>
    <source>
        <strain evidence="4 5">CA12</strain>
    </source>
</reference>
<evidence type="ECO:0000313" key="4">
    <source>
        <dbReference type="EMBL" id="QDT15041.1"/>
    </source>
</evidence>
<dbReference type="Pfam" id="PF14237">
    <property type="entry name" value="GYF_2"/>
    <property type="match status" value="1"/>
</dbReference>
<feature type="region of interest" description="Disordered" evidence="1">
    <location>
        <begin position="535"/>
        <end position="562"/>
    </location>
</feature>
<protein>
    <recommendedName>
        <fullName evidence="3">GYF domain-containing protein</fullName>
    </recommendedName>
</protein>
<dbReference type="EMBL" id="CP036265">
    <property type="protein sequence ID" value="QDT15041.1"/>
    <property type="molecule type" value="Genomic_DNA"/>
</dbReference>
<evidence type="ECO:0000313" key="5">
    <source>
        <dbReference type="Proteomes" id="UP000318741"/>
    </source>
</evidence>
<sequence length="562" mass="60443">MRSSQLKALADRGQLTPEDLVRRDGLDGWRPASKVEGLFETPKSSPLPADRTKGESAGRTAGGPVVFEQVGPADRSPERVPDDGDDPAGTVDAEAPADAGPGPVAAAFSGGGRLATGLSVVGGFVGDVLTPLGPINGYLAAAAACGMVVSAFAYWRLRPTDRSRWERLFPQQAIVFCTVSLAGFGFWLVAEQLADDDRGVVADHVAAVAAVQNSLLDLQGKVDDVKSDTVAILGETRRIGAGIEELGDLGGLLKDPSTPAEYYHNARVHALEGSFGEAFDDYARYVEFNQAFVDPLADYADLLRVQRGHVAARRELAGLATRFPENPAVRLAAAELEERAERVSRLERLRTDVPDFAPASLALADAYSAAGQADRSGVDADREREYLAQFLEAADAGEVHRWYLDKQRAIAAVKDARGRATAAAGPGGGLVTKTRVFLGDRGREVWVMDPAVVAIEYTFDPNIADDPPGADGWRETADLVRTIVLARGPLEDVPADEPGWDGMIYVRFRDERGQWGPVYPLDFYEARRAHEEHMRKTFGPSGAPHVPEVPEIPKMPSIPSFP</sequence>
<evidence type="ECO:0000259" key="3">
    <source>
        <dbReference type="Pfam" id="PF14237"/>
    </source>
</evidence>
<proteinExistence type="predicted"/>
<feature type="region of interest" description="Disordered" evidence="1">
    <location>
        <begin position="1"/>
        <end position="104"/>
    </location>
</feature>
<accession>A0A517P6P8</accession>
<dbReference type="Gene3D" id="1.25.40.10">
    <property type="entry name" value="Tetratricopeptide repeat domain"/>
    <property type="match status" value="1"/>
</dbReference>
<dbReference type="RefSeq" id="WP_165700574.1">
    <property type="nucleotide sequence ID" value="NZ_CP036265.1"/>
</dbReference>
<keyword evidence="2" id="KW-1133">Transmembrane helix</keyword>
<keyword evidence="2" id="KW-0812">Transmembrane</keyword>
<dbReference type="InterPro" id="IPR011990">
    <property type="entry name" value="TPR-like_helical_dom_sf"/>
</dbReference>